<dbReference type="SUPFAM" id="SSF47240">
    <property type="entry name" value="Ferritin-like"/>
    <property type="match status" value="1"/>
</dbReference>
<dbReference type="GO" id="GO:0008199">
    <property type="term" value="F:ferric iron binding"/>
    <property type="evidence" value="ECO:0007669"/>
    <property type="project" value="InterPro"/>
</dbReference>
<dbReference type="PANTHER" id="PTHR30295:SF0">
    <property type="entry name" value="BACTERIOFERRITIN"/>
    <property type="match status" value="1"/>
</dbReference>
<keyword evidence="3 8" id="KW-0349">Heme</keyword>
<evidence type="ECO:0000256" key="8">
    <source>
        <dbReference type="RuleBase" id="RU000623"/>
    </source>
</evidence>
<dbReference type="GO" id="GO:0006879">
    <property type="term" value="P:intracellular iron ion homeostasis"/>
    <property type="evidence" value="ECO:0007669"/>
    <property type="project" value="UniProtKB-KW"/>
</dbReference>
<evidence type="ECO:0000313" key="11">
    <source>
        <dbReference type="Proteomes" id="UP000067626"/>
    </source>
</evidence>
<evidence type="ECO:0000256" key="3">
    <source>
        <dbReference type="ARBA" id="ARBA00022617"/>
    </source>
</evidence>
<dbReference type="KEGG" id="ccro:CMC5_065520"/>
<dbReference type="STRING" id="52.CMC5_065520"/>
<protein>
    <recommendedName>
        <fullName evidence="6 8">Bacterioferritin</fullName>
        <ecNumber evidence="6">1.16.3.1</ecNumber>
    </recommendedName>
</protein>
<dbReference type="GO" id="GO:0006826">
    <property type="term" value="P:iron ion transport"/>
    <property type="evidence" value="ECO:0007669"/>
    <property type="project" value="InterPro"/>
</dbReference>
<accession>A0A0K1ENU5</accession>
<keyword evidence="5 6" id="KW-0408">Iron</keyword>
<keyword evidence="2 6" id="KW-0409">Iron storage</keyword>
<reference evidence="10 11" key="1">
    <citation type="submission" date="2015-07" db="EMBL/GenBank/DDBJ databases">
        <title>Genome analysis of myxobacterium Chondromyces crocatus Cm c5 reveals a high potential for natural compound synthesis and the genetic basis for the loss of fruiting body formation.</title>
        <authorList>
            <person name="Zaburannyi N."/>
            <person name="Bunk B."/>
            <person name="Maier J."/>
            <person name="Overmann J."/>
            <person name="Mueller R."/>
        </authorList>
    </citation>
    <scope>NUCLEOTIDE SEQUENCE [LARGE SCALE GENOMIC DNA]</scope>
    <source>
        <strain evidence="10 11">Cm c5</strain>
    </source>
</reference>
<dbReference type="FunFam" id="1.20.1260.10:FF:000005">
    <property type="entry name" value="Bacterioferritin"/>
    <property type="match status" value="1"/>
</dbReference>
<evidence type="ECO:0000256" key="7">
    <source>
        <dbReference type="PIRSR" id="PIRSR002560-1"/>
    </source>
</evidence>
<dbReference type="InterPro" id="IPR009078">
    <property type="entry name" value="Ferritin-like_SF"/>
</dbReference>
<dbReference type="PIRSF" id="PIRSF002560">
    <property type="entry name" value="Bacterioferritin"/>
    <property type="match status" value="1"/>
</dbReference>
<evidence type="ECO:0000313" key="10">
    <source>
        <dbReference type="EMBL" id="AKT42327.1"/>
    </source>
</evidence>
<dbReference type="InterPro" id="IPR002024">
    <property type="entry name" value="Bacterioferritin"/>
</dbReference>
<comment type="similarity">
    <text evidence="1 6 8">Belongs to the bacterioferritin family.</text>
</comment>
<feature type="binding site" evidence="7">
    <location>
        <position position="54"/>
    </location>
    <ligand>
        <name>Fe cation</name>
        <dbReference type="ChEBI" id="CHEBI:24875"/>
        <label>1</label>
    </ligand>
</feature>
<evidence type="ECO:0000256" key="4">
    <source>
        <dbReference type="ARBA" id="ARBA00022723"/>
    </source>
</evidence>
<dbReference type="PANTHER" id="PTHR30295">
    <property type="entry name" value="BACTERIOFERRITIN"/>
    <property type="match status" value="1"/>
</dbReference>
<evidence type="ECO:0000256" key="5">
    <source>
        <dbReference type="ARBA" id="ARBA00023004"/>
    </source>
</evidence>
<organism evidence="10 11">
    <name type="scientific">Chondromyces crocatus</name>
    <dbReference type="NCBI Taxonomy" id="52"/>
    <lineage>
        <taxon>Bacteria</taxon>
        <taxon>Pseudomonadati</taxon>
        <taxon>Myxococcota</taxon>
        <taxon>Polyangia</taxon>
        <taxon>Polyangiales</taxon>
        <taxon>Polyangiaceae</taxon>
        <taxon>Chondromyces</taxon>
    </lineage>
</organism>
<dbReference type="Pfam" id="PF00210">
    <property type="entry name" value="Ferritin"/>
    <property type="match status" value="1"/>
</dbReference>
<feature type="binding site" evidence="7">
    <location>
        <position position="51"/>
    </location>
    <ligand>
        <name>Fe cation</name>
        <dbReference type="ChEBI" id="CHEBI:24875"/>
        <label>2</label>
    </ligand>
</feature>
<evidence type="ECO:0000256" key="1">
    <source>
        <dbReference type="ARBA" id="ARBA00008093"/>
    </source>
</evidence>
<dbReference type="PROSITE" id="PS00549">
    <property type="entry name" value="BACTERIOFERRITIN"/>
    <property type="match status" value="1"/>
</dbReference>
<dbReference type="PRINTS" id="PR00601">
    <property type="entry name" value="BACFERRITIN"/>
</dbReference>
<name>A0A0K1ENU5_CHOCO</name>
<feature type="binding site" evidence="7">
    <location>
        <position position="94"/>
    </location>
    <ligand>
        <name>Fe cation</name>
        <dbReference type="ChEBI" id="CHEBI:24875"/>
        <label>2</label>
    </ligand>
</feature>
<feature type="binding site" evidence="7">
    <location>
        <position position="18"/>
    </location>
    <ligand>
        <name>Fe cation</name>
        <dbReference type="ChEBI" id="CHEBI:24875"/>
        <label>1</label>
    </ligand>
</feature>
<feature type="binding site" evidence="7">
    <location>
        <position position="50"/>
    </location>
    <ligand>
        <name>Fe cation</name>
        <dbReference type="ChEBI" id="CHEBI:24875"/>
        <label>3</label>
    </ligand>
</feature>
<feature type="binding site" description="axial binding residue" evidence="7">
    <location>
        <position position="52"/>
    </location>
    <ligand>
        <name>heme b</name>
        <dbReference type="ChEBI" id="CHEBI:60344"/>
        <note>ligand shared between dimeric partners</note>
    </ligand>
    <ligandPart>
        <name>Fe</name>
        <dbReference type="ChEBI" id="CHEBI:18248"/>
    </ligandPart>
</feature>
<feature type="binding site" evidence="7">
    <location>
        <position position="127"/>
    </location>
    <ligand>
        <name>Fe cation</name>
        <dbReference type="ChEBI" id="CHEBI:24875"/>
        <label>2</label>
    </ligand>
</feature>
<dbReference type="PATRIC" id="fig|52.7.peg.7200"/>
<dbReference type="GO" id="GO:0005829">
    <property type="term" value="C:cytosol"/>
    <property type="evidence" value="ECO:0007669"/>
    <property type="project" value="TreeGrafter"/>
</dbReference>
<dbReference type="Proteomes" id="UP000067626">
    <property type="component" value="Chromosome"/>
</dbReference>
<dbReference type="InterPro" id="IPR009040">
    <property type="entry name" value="Ferritin-like_diiron"/>
</dbReference>
<dbReference type="EMBL" id="CP012159">
    <property type="protein sequence ID" value="AKT42327.1"/>
    <property type="molecule type" value="Genomic_DNA"/>
</dbReference>
<dbReference type="CDD" id="cd00907">
    <property type="entry name" value="Bacterioferritin"/>
    <property type="match status" value="1"/>
</dbReference>
<feature type="domain" description="Ferritin-like diiron" evidence="9">
    <location>
        <begin position="1"/>
        <end position="145"/>
    </location>
</feature>
<feature type="binding site" evidence="7">
    <location>
        <position position="130"/>
    </location>
    <ligand>
        <name>Fe cation</name>
        <dbReference type="ChEBI" id="CHEBI:24875"/>
        <label>2</label>
    </ligand>
</feature>
<dbReference type="PROSITE" id="PS50905">
    <property type="entry name" value="FERRITIN_LIKE"/>
    <property type="match status" value="1"/>
</dbReference>
<dbReference type="GO" id="GO:0140315">
    <property type="term" value="F:iron ion sequestering activity"/>
    <property type="evidence" value="ECO:0007669"/>
    <property type="project" value="UniProtKB-ARBA"/>
</dbReference>
<dbReference type="RefSeq" id="WP_050433975.1">
    <property type="nucleotide sequence ID" value="NZ_CP012159.1"/>
</dbReference>
<dbReference type="InterPro" id="IPR008331">
    <property type="entry name" value="Ferritin_DPS_dom"/>
</dbReference>
<dbReference type="OrthoDB" id="9800505at2"/>
<dbReference type="AlphaFoldDB" id="A0A0K1ENU5"/>
<evidence type="ECO:0000256" key="2">
    <source>
        <dbReference type="ARBA" id="ARBA00022434"/>
    </source>
</evidence>
<evidence type="ECO:0000256" key="6">
    <source>
        <dbReference type="PIRNR" id="PIRNR002560"/>
    </source>
</evidence>
<dbReference type="GO" id="GO:0004322">
    <property type="term" value="F:ferroxidase activity"/>
    <property type="evidence" value="ECO:0007669"/>
    <property type="project" value="UniProtKB-EC"/>
</dbReference>
<evidence type="ECO:0000259" key="9">
    <source>
        <dbReference type="PROSITE" id="PS50905"/>
    </source>
</evidence>
<feature type="binding site" evidence="7">
    <location>
        <position position="127"/>
    </location>
    <ligand>
        <name>Fe cation</name>
        <dbReference type="ChEBI" id="CHEBI:24875"/>
        <label>1</label>
    </ligand>
</feature>
<keyword evidence="4 6" id="KW-0479">Metal-binding</keyword>
<dbReference type="Gene3D" id="1.20.1260.10">
    <property type="match status" value="1"/>
</dbReference>
<dbReference type="EC" id="1.16.3.1" evidence="6"/>
<keyword evidence="11" id="KW-1185">Reference proteome</keyword>
<dbReference type="NCBIfam" id="TIGR00754">
    <property type="entry name" value="bfr"/>
    <property type="match status" value="1"/>
</dbReference>
<dbReference type="InterPro" id="IPR012347">
    <property type="entry name" value="Ferritin-like"/>
</dbReference>
<comment type="catalytic activity">
    <reaction evidence="6">
        <text>4 Fe(2+) + O2 + 4 H(+) = 4 Fe(3+) + 2 H2O</text>
        <dbReference type="Rhea" id="RHEA:11148"/>
        <dbReference type="ChEBI" id="CHEBI:15377"/>
        <dbReference type="ChEBI" id="CHEBI:15378"/>
        <dbReference type="ChEBI" id="CHEBI:15379"/>
        <dbReference type="ChEBI" id="CHEBI:29033"/>
        <dbReference type="ChEBI" id="CHEBI:29034"/>
        <dbReference type="EC" id="1.16.3.1"/>
    </reaction>
</comment>
<dbReference type="GO" id="GO:0020037">
    <property type="term" value="F:heme binding"/>
    <property type="evidence" value="ECO:0007669"/>
    <property type="project" value="TreeGrafter"/>
</dbReference>
<sequence>MKGSKEVIDALNEVLAAELVAINQYFLHAKMCENWGYITLAAHSRSESIDEMKHVETIVDRILFLEGLPNLQRLDTLHIGQTVVEQFKSDLELEYRAVKRLNDSVALCRDKGDRTSEELLAEILASEEQHVDWLEKQLGLVDQLGEQQYLAQQIRQ</sequence>
<feature type="binding site" evidence="7">
    <location>
        <position position="51"/>
    </location>
    <ligand>
        <name>Fe cation</name>
        <dbReference type="ChEBI" id="CHEBI:24875"/>
        <label>1</label>
    </ligand>
</feature>
<gene>
    <name evidence="10" type="primary">bfr</name>
    <name evidence="10" type="ORF">CMC5_065520</name>
</gene>
<comment type="function">
    <text evidence="6">Iron-storage protein, whose ferroxidase center binds Fe(2+), oxidizes it using dioxygen to Fe(3+), and participates in the subsequent Fe(3+) oxide mineral core formation within the central cavity of the BFR protein shell.</text>
</comment>
<proteinExistence type="inferred from homology"/>